<feature type="compositionally biased region" description="Basic and acidic residues" evidence="1">
    <location>
        <begin position="144"/>
        <end position="159"/>
    </location>
</feature>
<feature type="compositionally biased region" description="Polar residues" evidence="1">
    <location>
        <begin position="63"/>
        <end position="73"/>
    </location>
</feature>
<feature type="region of interest" description="Disordered" evidence="1">
    <location>
        <begin position="129"/>
        <end position="186"/>
    </location>
</feature>
<evidence type="ECO:0000313" key="4">
    <source>
        <dbReference type="Proteomes" id="UP001365128"/>
    </source>
</evidence>
<name>A0ABR1MMU0_9PEZI</name>
<evidence type="ECO:0000256" key="2">
    <source>
        <dbReference type="SAM" id="Phobius"/>
    </source>
</evidence>
<feature type="compositionally biased region" description="Basic and acidic residues" evidence="1">
    <location>
        <begin position="292"/>
        <end position="305"/>
    </location>
</feature>
<evidence type="ECO:0000313" key="3">
    <source>
        <dbReference type="EMBL" id="KAK7550808.1"/>
    </source>
</evidence>
<feature type="compositionally biased region" description="Pro residues" evidence="1">
    <location>
        <begin position="324"/>
        <end position="334"/>
    </location>
</feature>
<dbReference type="EMBL" id="JBBPDW010000007">
    <property type="protein sequence ID" value="KAK7550808.1"/>
    <property type="molecule type" value="Genomic_DNA"/>
</dbReference>
<feature type="region of interest" description="Disordered" evidence="1">
    <location>
        <begin position="60"/>
        <end position="84"/>
    </location>
</feature>
<feature type="compositionally biased region" description="Polar residues" evidence="1">
    <location>
        <begin position="658"/>
        <end position="670"/>
    </location>
</feature>
<feature type="compositionally biased region" description="Gly residues" evidence="1">
    <location>
        <begin position="506"/>
        <end position="527"/>
    </location>
</feature>
<feature type="region of interest" description="Disordered" evidence="1">
    <location>
        <begin position="350"/>
        <end position="377"/>
    </location>
</feature>
<feature type="region of interest" description="Disordered" evidence="1">
    <location>
        <begin position="399"/>
        <end position="429"/>
    </location>
</feature>
<comment type="caution">
    <text evidence="3">The sequence shown here is derived from an EMBL/GenBank/DDBJ whole genome shotgun (WGS) entry which is preliminary data.</text>
</comment>
<feature type="region of interest" description="Disordered" evidence="1">
    <location>
        <begin position="626"/>
        <end position="670"/>
    </location>
</feature>
<keyword evidence="4" id="KW-1185">Reference proteome</keyword>
<feature type="region of interest" description="Disordered" evidence="1">
    <location>
        <begin position="487"/>
        <end position="613"/>
    </location>
</feature>
<reference evidence="3 4" key="1">
    <citation type="submission" date="2024-04" db="EMBL/GenBank/DDBJ databases">
        <title>Phyllosticta paracitricarpa is synonymous to the EU quarantine fungus P. citricarpa based on phylogenomic analyses.</title>
        <authorList>
            <consortium name="Lawrence Berkeley National Laboratory"/>
            <person name="Van Ingen-Buijs V.A."/>
            <person name="Van Westerhoven A.C."/>
            <person name="Haridas S."/>
            <person name="Skiadas P."/>
            <person name="Martin F."/>
            <person name="Groenewald J.Z."/>
            <person name="Crous P.W."/>
            <person name="Seidl M.F."/>
        </authorList>
    </citation>
    <scope>NUCLEOTIDE SEQUENCE [LARGE SCALE GENOMIC DNA]</scope>
    <source>
        <strain evidence="3 4">CBS 122670</strain>
    </source>
</reference>
<protein>
    <submittedName>
        <fullName evidence="3">Uncharacterized protein</fullName>
    </submittedName>
</protein>
<evidence type="ECO:0000256" key="1">
    <source>
        <dbReference type="SAM" id="MobiDB-lite"/>
    </source>
</evidence>
<keyword evidence="2" id="KW-0812">Transmembrane</keyword>
<feature type="region of interest" description="Disordered" evidence="1">
    <location>
        <begin position="232"/>
        <end position="336"/>
    </location>
</feature>
<organism evidence="3 4">
    <name type="scientific">Phyllosticta citricarpa</name>
    <dbReference type="NCBI Taxonomy" id="55181"/>
    <lineage>
        <taxon>Eukaryota</taxon>
        <taxon>Fungi</taxon>
        <taxon>Dikarya</taxon>
        <taxon>Ascomycota</taxon>
        <taxon>Pezizomycotina</taxon>
        <taxon>Dothideomycetes</taxon>
        <taxon>Dothideomycetes incertae sedis</taxon>
        <taxon>Botryosphaeriales</taxon>
        <taxon>Phyllostictaceae</taxon>
        <taxon>Phyllosticta</taxon>
    </lineage>
</organism>
<dbReference type="Proteomes" id="UP001365128">
    <property type="component" value="Unassembled WGS sequence"/>
</dbReference>
<sequence length="720" mass="77795">MLQVHHRSHSSFHHARRALAAADIHPAQAVVENTVTPSASNASLPTVKSLFARAIDLTRRASGGNSDDSSSCHTSKDADTCQKPTNSSTAIILAALIPIAIAILVLVFLHRRHVKKQALEDLNDKHKSLDFGLDAPSAPSGKSKRPEMSTADAEKEIRKGGRGLSLDMNNSPYLMPNGFQSSRNSLESMSRSIDGYDPYRPVTFIKEDAKMDAMSTYSKSSVGTDRMGLLKNAQRMSRTYPMRSATSSPEDSRIPEIQFPEPTHTKPPPSPLTPSDDRDPMDLVQEDLFGADQKRRSPTDSKRTSVQEPSLPQIAEDHTVEAKSPPPVPPPRKPTPLRLESMAATVHNTDSIISKSSDYEDPFKVTPPSPPRDALPALPTFNVEESAPVKNPRQSLMVQAPGASASRLSVSLRPLPPAPEDGTENPEERANRIRSFYKEYFDDSKPEPQGRFADAHEDYDQEYMEGTVFDPQKGHFVVAGAPFAEPVTRRAMTPPPRAPPRFRGHGPSGGSIGGSSFGGSSFGGRPGTPGSMRMGASATSMGFRNDMPGPKKPLPPPAPLSTLPTPAALKDDSHIFNPIDFAPPPSMRDLAAGRRPQSPMGEQRPYSPSVRPFTPLASSFDEIGAIPSPHALRKSGTFTSLDFAPVPRLRGPDMGGSDTASVRSGGSSMSAAKLHAVRNGAYRVSRIPKEMVTTQDDLMSQLKPSWDLGYSNGKGASKDF</sequence>
<keyword evidence="2" id="KW-1133">Transmembrane helix</keyword>
<proteinExistence type="predicted"/>
<dbReference type="PANTHER" id="PTHR42088">
    <property type="entry name" value="YALI0F10131P"/>
    <property type="match status" value="1"/>
</dbReference>
<accession>A0ABR1MMU0</accession>
<dbReference type="PANTHER" id="PTHR42088:SF1">
    <property type="entry name" value="YALI0F10131P"/>
    <property type="match status" value="1"/>
</dbReference>
<keyword evidence="2" id="KW-0472">Membrane</keyword>
<feature type="compositionally biased region" description="Pro residues" evidence="1">
    <location>
        <begin position="550"/>
        <end position="559"/>
    </location>
</feature>
<gene>
    <name evidence="3" type="ORF">IWX46DRAFT_424802</name>
</gene>
<feature type="transmembrane region" description="Helical" evidence="2">
    <location>
        <begin position="90"/>
        <end position="109"/>
    </location>
</feature>